<evidence type="ECO:0000313" key="4">
    <source>
        <dbReference type="Proteomes" id="UP000054498"/>
    </source>
</evidence>
<reference evidence="3 4" key="1">
    <citation type="journal article" date="2013" name="BMC Genomics">
        <title>Reconstruction of the lipid metabolism for the microalga Monoraphidium neglectum from its genome sequence reveals characteristics suitable for biofuel production.</title>
        <authorList>
            <person name="Bogen C."/>
            <person name="Al-Dilaimi A."/>
            <person name="Albersmeier A."/>
            <person name="Wichmann J."/>
            <person name="Grundmann M."/>
            <person name="Rupp O."/>
            <person name="Lauersen K.J."/>
            <person name="Blifernez-Klassen O."/>
            <person name="Kalinowski J."/>
            <person name="Goesmann A."/>
            <person name="Mussgnug J.H."/>
            <person name="Kruse O."/>
        </authorList>
    </citation>
    <scope>NUCLEOTIDE SEQUENCE [LARGE SCALE GENOMIC DNA]</scope>
    <source>
        <strain evidence="3 4">SAG 48.87</strain>
    </source>
</reference>
<dbReference type="OrthoDB" id="551143at2759"/>
<dbReference type="AlphaFoldDB" id="A0A0D2MWJ1"/>
<name>A0A0D2MWJ1_9CHLO</name>
<evidence type="ECO:0000313" key="3">
    <source>
        <dbReference type="EMBL" id="KIZ04827.1"/>
    </source>
</evidence>
<dbReference type="Proteomes" id="UP000054498">
    <property type="component" value="Unassembled WGS sequence"/>
</dbReference>
<dbReference type="PANTHER" id="PTHR33825">
    <property type="entry name" value="CHITINASE-LIKE PROTEIN"/>
    <property type="match status" value="1"/>
</dbReference>
<dbReference type="RefSeq" id="XP_013903846.1">
    <property type="nucleotide sequence ID" value="XM_014048392.1"/>
</dbReference>
<feature type="region of interest" description="Disordered" evidence="1">
    <location>
        <begin position="159"/>
        <end position="204"/>
    </location>
</feature>
<dbReference type="EMBL" id="KK100600">
    <property type="protein sequence ID" value="KIZ04827.1"/>
    <property type="molecule type" value="Genomic_DNA"/>
</dbReference>
<dbReference type="GeneID" id="25736013"/>
<evidence type="ECO:0000256" key="2">
    <source>
        <dbReference type="SAM" id="Phobius"/>
    </source>
</evidence>
<organism evidence="3 4">
    <name type="scientific">Monoraphidium neglectum</name>
    <dbReference type="NCBI Taxonomy" id="145388"/>
    <lineage>
        <taxon>Eukaryota</taxon>
        <taxon>Viridiplantae</taxon>
        <taxon>Chlorophyta</taxon>
        <taxon>core chlorophytes</taxon>
        <taxon>Chlorophyceae</taxon>
        <taxon>CS clade</taxon>
        <taxon>Sphaeropleales</taxon>
        <taxon>Selenastraceae</taxon>
        <taxon>Monoraphidium</taxon>
    </lineage>
</organism>
<feature type="compositionally biased region" description="Basic residues" evidence="1">
    <location>
        <begin position="164"/>
        <end position="180"/>
    </location>
</feature>
<dbReference type="PANTHER" id="PTHR33825:SF5">
    <property type="entry name" value="TRANSMEMBRANE PROTEIN"/>
    <property type="match status" value="1"/>
</dbReference>
<sequence>MGALPRAAPPTHSYLRLQPPSAVAAAAAAAAAPALVAGTAAAQAYALPALIKAAGVFVLCCAGAALLLAAIPVLLAAARAAHRAEALLRTIEAEIPDTMASMRLSGMELSDCLTELGALGSDLIGGVRASARMLSAAEQGVRAAPAAVARVVTPAIASTESRARARRRAARRDRRRRPHAPRAGGRRLCGGGAQGGRGGAGVAG</sequence>
<keyword evidence="2" id="KW-0472">Membrane</keyword>
<evidence type="ECO:0000256" key="1">
    <source>
        <dbReference type="SAM" id="MobiDB-lite"/>
    </source>
</evidence>
<keyword evidence="2" id="KW-0812">Transmembrane</keyword>
<gene>
    <name evidence="3" type="ORF">MNEG_3135</name>
</gene>
<keyword evidence="4" id="KW-1185">Reference proteome</keyword>
<feature type="transmembrane region" description="Helical" evidence="2">
    <location>
        <begin position="54"/>
        <end position="78"/>
    </location>
</feature>
<dbReference type="KEGG" id="mng:MNEG_3135"/>
<accession>A0A0D2MWJ1</accession>
<protein>
    <submittedName>
        <fullName evidence="3">Uncharacterized protein</fullName>
    </submittedName>
</protein>
<feature type="compositionally biased region" description="Gly residues" evidence="1">
    <location>
        <begin position="187"/>
        <end position="204"/>
    </location>
</feature>
<dbReference type="STRING" id="145388.A0A0D2MWJ1"/>
<proteinExistence type="predicted"/>
<keyword evidence="2" id="KW-1133">Transmembrane helix</keyword>